<dbReference type="GO" id="GO:0006098">
    <property type="term" value="P:pentose-phosphate shunt"/>
    <property type="evidence" value="ECO:0007669"/>
    <property type="project" value="UniProtKB-UniPathway"/>
</dbReference>
<comment type="similarity">
    <text evidence="1 7 11">Belongs to the 6-phosphogluconate dehydrogenase family.</text>
</comment>
<dbReference type="GO" id="GO:0004616">
    <property type="term" value="F:phosphogluconate dehydrogenase (decarboxylating) activity"/>
    <property type="evidence" value="ECO:0007669"/>
    <property type="project" value="UniProtKB-EC"/>
</dbReference>
<dbReference type="InterPro" id="IPR006114">
    <property type="entry name" value="6PGDH_C"/>
</dbReference>
<comment type="function">
    <text evidence="7">Catalyzes the oxidative decarboxylation of 6-phosphogluconate to ribulose 5-phosphate and CO(2), with concomitant reduction of NADP to NADPH.</text>
</comment>
<keyword evidence="6 7" id="KW-0570">Pentose shunt</keyword>
<reference evidence="13 14" key="1">
    <citation type="submission" date="2019-12" db="EMBL/GenBank/DDBJ databases">
        <authorList>
            <person name="Yang R."/>
        </authorList>
    </citation>
    <scope>NUCLEOTIDE SEQUENCE [LARGE SCALE GENOMIC DNA]</scope>
    <source>
        <strain evidence="13 14">DONG20-135</strain>
    </source>
</reference>
<feature type="binding site" description="in other chain" evidence="9">
    <location>
        <position position="261"/>
    </location>
    <ligand>
        <name>substrate</name>
        <note>ligand shared between dimeric partners</note>
    </ligand>
</feature>
<dbReference type="SMART" id="SM01350">
    <property type="entry name" value="6PGD"/>
    <property type="match status" value="1"/>
</dbReference>
<comment type="caution">
    <text evidence="13">The sequence shown here is derived from an EMBL/GenBank/DDBJ whole genome shotgun (WGS) entry which is preliminary data.</text>
</comment>
<dbReference type="NCBIfam" id="NF006765">
    <property type="entry name" value="PRK09287.1"/>
    <property type="match status" value="1"/>
</dbReference>
<dbReference type="InterPro" id="IPR036291">
    <property type="entry name" value="NAD(P)-bd_dom_sf"/>
</dbReference>
<dbReference type="Pfam" id="PF03446">
    <property type="entry name" value="NAD_binding_2"/>
    <property type="match status" value="1"/>
</dbReference>
<keyword evidence="3 7" id="KW-0521">NADP</keyword>
<evidence type="ECO:0000313" key="14">
    <source>
        <dbReference type="Proteomes" id="UP000434036"/>
    </source>
</evidence>
<feature type="binding site" evidence="9">
    <location>
        <position position="450"/>
    </location>
    <ligand>
        <name>substrate</name>
        <note>ligand shared between dimeric partners</note>
    </ligand>
</feature>
<dbReference type="NCBIfam" id="TIGR00873">
    <property type="entry name" value="gnd"/>
    <property type="match status" value="1"/>
</dbReference>
<comment type="pathway">
    <text evidence="7 11">Carbohydrate degradation; pentose phosphate pathway; D-ribulose 5-phosphate from D-glucose 6-phosphate (oxidative stage): step 3/3.</text>
</comment>
<dbReference type="Proteomes" id="UP000434036">
    <property type="component" value="Unassembled WGS sequence"/>
</dbReference>
<reference evidence="13 14" key="2">
    <citation type="submission" date="2020-01" db="EMBL/GenBank/DDBJ databases">
        <title>Clostridiaceae sp. nov. isolated from the gut of human by culturomics.</title>
        <authorList>
            <person name="Chang Y."/>
        </authorList>
    </citation>
    <scope>NUCLEOTIDE SEQUENCE [LARGE SCALE GENOMIC DNA]</scope>
    <source>
        <strain evidence="13 14">DONG20-135</strain>
    </source>
</reference>
<evidence type="ECO:0000256" key="8">
    <source>
        <dbReference type="PIRSR" id="PIRSR000109-1"/>
    </source>
</evidence>
<evidence type="ECO:0000256" key="4">
    <source>
        <dbReference type="ARBA" id="ARBA00023002"/>
    </source>
</evidence>
<evidence type="ECO:0000313" key="13">
    <source>
        <dbReference type="EMBL" id="MXQ73441.1"/>
    </source>
</evidence>
<dbReference type="InterPro" id="IPR006183">
    <property type="entry name" value="Pgluconate_DH"/>
</dbReference>
<accession>A0A6N8U6C0</accession>
<feature type="binding site" description="in other chain" evidence="9">
    <location>
        <position position="288"/>
    </location>
    <ligand>
        <name>substrate</name>
        <note>ligand shared between dimeric partners</note>
    </ligand>
</feature>
<gene>
    <name evidence="13" type="primary">gndA</name>
    <name evidence="13" type="ORF">GSF08_05790</name>
</gene>
<proteinExistence type="inferred from homology"/>
<dbReference type="EC" id="1.1.1.44" evidence="7 11"/>
<evidence type="ECO:0000256" key="2">
    <source>
        <dbReference type="ARBA" id="ARBA00011738"/>
    </source>
</evidence>
<evidence type="ECO:0000256" key="9">
    <source>
        <dbReference type="PIRSR" id="PIRSR000109-2"/>
    </source>
</evidence>
<organism evidence="13 14">
    <name type="scientific">Copranaerobaculum intestinale</name>
    <dbReference type="NCBI Taxonomy" id="2692629"/>
    <lineage>
        <taxon>Bacteria</taxon>
        <taxon>Bacillati</taxon>
        <taxon>Bacillota</taxon>
        <taxon>Erysipelotrichia</taxon>
        <taxon>Erysipelotrichales</taxon>
        <taxon>Erysipelotrichaceae</taxon>
        <taxon>Copranaerobaculum</taxon>
    </lineage>
</organism>
<dbReference type="Gene3D" id="3.40.50.720">
    <property type="entry name" value="NAD(P)-binding Rossmann-like Domain"/>
    <property type="match status" value="1"/>
</dbReference>
<evidence type="ECO:0000256" key="1">
    <source>
        <dbReference type="ARBA" id="ARBA00008419"/>
    </source>
</evidence>
<feature type="binding site" evidence="10">
    <location>
        <begin position="10"/>
        <end position="15"/>
    </location>
    <ligand>
        <name>NADP(+)</name>
        <dbReference type="ChEBI" id="CHEBI:58349"/>
    </ligand>
</feature>
<comment type="catalytic activity">
    <reaction evidence="7 11">
        <text>6-phospho-D-gluconate + NADP(+) = D-ribulose 5-phosphate + CO2 + NADPH</text>
        <dbReference type="Rhea" id="RHEA:10116"/>
        <dbReference type="ChEBI" id="CHEBI:16526"/>
        <dbReference type="ChEBI" id="CHEBI:57783"/>
        <dbReference type="ChEBI" id="CHEBI:58121"/>
        <dbReference type="ChEBI" id="CHEBI:58349"/>
        <dbReference type="ChEBI" id="CHEBI:58759"/>
        <dbReference type="EC" id="1.1.1.44"/>
    </reaction>
</comment>
<dbReference type="InterPro" id="IPR006115">
    <property type="entry name" value="6PGDH_NADP-bd"/>
</dbReference>
<evidence type="ECO:0000256" key="5">
    <source>
        <dbReference type="ARBA" id="ARBA00023064"/>
    </source>
</evidence>
<evidence type="ECO:0000256" key="10">
    <source>
        <dbReference type="PIRSR" id="PIRSR000109-3"/>
    </source>
</evidence>
<feature type="binding site" evidence="10">
    <location>
        <begin position="33"/>
        <end position="35"/>
    </location>
    <ligand>
        <name>NADP(+)</name>
        <dbReference type="ChEBI" id="CHEBI:58349"/>
    </ligand>
</feature>
<dbReference type="GO" id="GO:0050661">
    <property type="term" value="F:NADP binding"/>
    <property type="evidence" value="ECO:0007669"/>
    <property type="project" value="InterPro"/>
</dbReference>
<feature type="binding site" description="in other chain" evidence="9">
    <location>
        <begin position="186"/>
        <end position="187"/>
    </location>
    <ligand>
        <name>substrate</name>
        <note>ligand shared between dimeric partners</note>
    </ligand>
</feature>
<dbReference type="SUPFAM" id="SSF48179">
    <property type="entry name" value="6-phosphogluconate dehydrogenase C-terminal domain-like"/>
    <property type="match status" value="1"/>
</dbReference>
<dbReference type="PANTHER" id="PTHR11811">
    <property type="entry name" value="6-PHOSPHOGLUCONATE DEHYDROGENASE"/>
    <property type="match status" value="1"/>
</dbReference>
<comment type="subunit">
    <text evidence="2 7">Homodimer.</text>
</comment>
<feature type="binding site" description="in other chain" evidence="9">
    <location>
        <position position="191"/>
    </location>
    <ligand>
        <name>substrate</name>
        <note>ligand shared between dimeric partners</note>
    </ligand>
</feature>
<feature type="binding site" description="in other chain" evidence="9">
    <location>
        <position position="102"/>
    </location>
    <ligand>
        <name>substrate</name>
        <note>ligand shared between dimeric partners</note>
    </ligand>
</feature>
<dbReference type="FunFam" id="1.10.1040.10:FF:000032">
    <property type="entry name" value="6-phosphogluconate dehydrogenase, decarboxylating"/>
    <property type="match status" value="1"/>
</dbReference>
<name>A0A6N8U6C0_9FIRM</name>
<feature type="active site" description="Proton donor" evidence="8">
    <location>
        <position position="190"/>
    </location>
</feature>
<evidence type="ECO:0000256" key="7">
    <source>
        <dbReference type="PIRNR" id="PIRNR000109"/>
    </source>
</evidence>
<dbReference type="UniPathway" id="UPA00115">
    <property type="reaction ID" value="UER00410"/>
</dbReference>
<dbReference type="Gene3D" id="1.20.5.320">
    <property type="entry name" value="6-Phosphogluconate Dehydrogenase, domain 3"/>
    <property type="match status" value="1"/>
</dbReference>
<feature type="active site" description="Proton acceptor" evidence="8">
    <location>
        <position position="183"/>
    </location>
</feature>
<dbReference type="AlphaFoldDB" id="A0A6N8U6C0"/>
<feature type="binding site" evidence="10">
    <location>
        <begin position="74"/>
        <end position="76"/>
    </location>
    <ligand>
        <name>NADP(+)</name>
        <dbReference type="ChEBI" id="CHEBI:58349"/>
    </ligand>
</feature>
<dbReference type="GO" id="GO:0019521">
    <property type="term" value="P:D-gluconate metabolic process"/>
    <property type="evidence" value="ECO:0007669"/>
    <property type="project" value="UniProtKB-KW"/>
</dbReference>
<feature type="binding site" description="in other chain" evidence="9">
    <location>
        <begin position="128"/>
        <end position="130"/>
    </location>
    <ligand>
        <name>substrate</name>
        <note>ligand shared between dimeric partners</note>
    </ligand>
</feature>
<dbReference type="EMBL" id="WUUQ01000002">
    <property type="protein sequence ID" value="MXQ73441.1"/>
    <property type="molecule type" value="Genomic_DNA"/>
</dbReference>
<feature type="domain" description="6-phosphogluconate dehydrogenase C-terminal" evidence="12">
    <location>
        <begin position="179"/>
        <end position="466"/>
    </location>
</feature>
<sequence>MQMNQIGIIGLAVMGRSLALNMADHGYQVAGFNRSYEVTKQMIEASPHKNFHGYRTLQEMVSSLEKPRRIMMMIKAGKPVDSLIEQLLLLLDKGDIIMDGGNSFFEDTIRRESYLRSQGIHYFGVGVSGGEDGARFGPSMMPGGDPAAYFNIGPILETISAKADDGKPCCMYIGPNGAGHYVKMVHNGIEYADMQMIAEAYLLLKYVRHMNNQEMADVFDDWNQGTLNSFLIKITADILREHDDQSDNDLIDQIKDASQQKGTGRWTSIEALKQGVDVSMITASGNARVMSNNESRPSAAQYFHDAKADNLGSSISIEDIRSGLYAAKMIAYAQGFDLLKQASNAYHWDLKLGGIASIFRAGCIIQARFLNQITDAYERNQQLHHLLQDPFFAKQVKESLPALRKIVIQAIHAGIPVPSLSNAVSYLDMYAARHAGANLIQAQRDYFGAHTFERVDRAGSFHHEWRRSS</sequence>
<dbReference type="PRINTS" id="PR00076">
    <property type="entry name" value="6PGDHDRGNASE"/>
</dbReference>
<feature type="binding site" evidence="10">
    <location>
        <position position="102"/>
    </location>
    <ligand>
        <name>NADP(+)</name>
        <dbReference type="ChEBI" id="CHEBI:58349"/>
    </ligand>
</feature>
<dbReference type="InterPro" id="IPR013328">
    <property type="entry name" value="6PGD_dom2"/>
</dbReference>
<dbReference type="InterPro" id="IPR008927">
    <property type="entry name" value="6-PGluconate_DH-like_C_sf"/>
</dbReference>
<feature type="binding site" evidence="9">
    <location>
        <position position="444"/>
    </location>
    <ligand>
        <name>substrate</name>
        <note>ligand shared between dimeric partners</note>
    </ligand>
</feature>
<evidence type="ECO:0000259" key="12">
    <source>
        <dbReference type="SMART" id="SM01350"/>
    </source>
</evidence>
<dbReference type="PIRSF" id="PIRSF000109">
    <property type="entry name" value="6PGD"/>
    <property type="match status" value="1"/>
</dbReference>
<dbReference type="Pfam" id="PF00393">
    <property type="entry name" value="6PGD"/>
    <property type="match status" value="1"/>
</dbReference>
<dbReference type="SUPFAM" id="SSF51735">
    <property type="entry name" value="NAD(P)-binding Rossmann-fold domains"/>
    <property type="match status" value="1"/>
</dbReference>
<dbReference type="InterPro" id="IPR006113">
    <property type="entry name" value="6PGDH_Gnd/GntZ"/>
</dbReference>
<keyword evidence="4 7" id="KW-0560">Oxidoreductase</keyword>
<evidence type="ECO:0000256" key="6">
    <source>
        <dbReference type="ARBA" id="ARBA00023126"/>
    </source>
</evidence>
<protein>
    <recommendedName>
        <fullName evidence="7 11">6-phosphogluconate dehydrogenase, decarboxylating</fullName>
        <ecNumber evidence="7 11">1.1.1.44</ecNumber>
    </recommendedName>
</protein>
<evidence type="ECO:0000256" key="11">
    <source>
        <dbReference type="RuleBase" id="RU000485"/>
    </source>
</evidence>
<dbReference type="Gene3D" id="1.10.1040.10">
    <property type="entry name" value="N-(1-d-carboxylethyl)-l-norvaline Dehydrogenase, domain 2"/>
    <property type="match status" value="1"/>
</dbReference>
<dbReference type="FunFam" id="3.40.50.720:FF:000007">
    <property type="entry name" value="6-phosphogluconate dehydrogenase, decarboxylating"/>
    <property type="match status" value="1"/>
</dbReference>
<keyword evidence="5 11" id="KW-0311">Gluconate utilization</keyword>
<evidence type="ECO:0000256" key="3">
    <source>
        <dbReference type="ARBA" id="ARBA00022857"/>
    </source>
</evidence>
<keyword evidence="14" id="KW-1185">Reference proteome</keyword>